<gene>
    <name evidence="2" type="primary">epsJ_1</name>
    <name evidence="2" type="ORF">TBK1r_18400</name>
</gene>
<dbReference type="CDD" id="cd00761">
    <property type="entry name" value="Glyco_tranf_GTA_type"/>
    <property type="match status" value="1"/>
</dbReference>
<keyword evidence="2" id="KW-0328">Glycosyltransferase</keyword>
<evidence type="ECO:0000313" key="3">
    <source>
        <dbReference type="Proteomes" id="UP000318081"/>
    </source>
</evidence>
<accession>A0ABX5XLP0</accession>
<sequence length="313" mass="36160">MTPVSVVIPCYNGEAFIEETIRSILAQTHQVDEILVIDDGSTDRSASLAEGLDTIVRVIRQANQGESIARNRGLDEARGEWVAFLDADDRWESTKLERQLMLLDRHTDAVCLHSDYYEFDDQGQSKSHFDYETEYASRTQVEALICSPLVHVSTAMVKNPCPVRFPAWTQRAEDMIFFAELSLHGSFACCPEQLMGYRSHPGQQHRDGDHRVPHHKSRLDWVLRSKNLLGDALAVKLETLLLQELVERLELAKYQRRWTDYWKLRDYGRSLQWPDGEPKVLHEMIYPRAIYGFKDLCDSLHARLFSRVVSPER</sequence>
<dbReference type="InterPro" id="IPR050834">
    <property type="entry name" value="Glycosyltransf_2"/>
</dbReference>
<dbReference type="Proteomes" id="UP000318081">
    <property type="component" value="Chromosome"/>
</dbReference>
<dbReference type="InterPro" id="IPR029044">
    <property type="entry name" value="Nucleotide-diphossugar_trans"/>
</dbReference>
<name>A0ABX5XLP0_9BACT</name>
<keyword evidence="2" id="KW-0808">Transferase</keyword>
<feature type="domain" description="Glycosyltransferase 2-like" evidence="1">
    <location>
        <begin position="5"/>
        <end position="129"/>
    </location>
</feature>
<dbReference type="Pfam" id="PF00535">
    <property type="entry name" value="Glycos_transf_2"/>
    <property type="match status" value="1"/>
</dbReference>
<dbReference type="EMBL" id="CP036432">
    <property type="protein sequence ID" value="QDV82908.1"/>
    <property type="molecule type" value="Genomic_DNA"/>
</dbReference>
<dbReference type="Gene3D" id="3.90.550.10">
    <property type="entry name" value="Spore Coat Polysaccharide Biosynthesis Protein SpsA, Chain A"/>
    <property type="match status" value="1"/>
</dbReference>
<evidence type="ECO:0000313" key="2">
    <source>
        <dbReference type="EMBL" id="QDV82908.1"/>
    </source>
</evidence>
<keyword evidence="3" id="KW-1185">Reference proteome</keyword>
<dbReference type="PANTHER" id="PTHR43685:SF11">
    <property type="entry name" value="GLYCOSYLTRANSFERASE TAGX-RELATED"/>
    <property type="match status" value="1"/>
</dbReference>
<evidence type="ECO:0000259" key="1">
    <source>
        <dbReference type="Pfam" id="PF00535"/>
    </source>
</evidence>
<reference evidence="2 3" key="1">
    <citation type="submission" date="2019-02" db="EMBL/GenBank/DDBJ databases">
        <title>Deep-cultivation of Planctomycetes and their phenomic and genomic characterization uncovers novel biology.</title>
        <authorList>
            <person name="Wiegand S."/>
            <person name="Jogler M."/>
            <person name="Boedeker C."/>
            <person name="Pinto D."/>
            <person name="Vollmers J."/>
            <person name="Rivas-Marin E."/>
            <person name="Kohn T."/>
            <person name="Peeters S.H."/>
            <person name="Heuer A."/>
            <person name="Rast P."/>
            <person name="Oberbeckmann S."/>
            <person name="Bunk B."/>
            <person name="Jeske O."/>
            <person name="Meyerdierks A."/>
            <person name="Storesund J.E."/>
            <person name="Kallscheuer N."/>
            <person name="Luecker S."/>
            <person name="Lage O.M."/>
            <person name="Pohl T."/>
            <person name="Merkel B.J."/>
            <person name="Hornburger P."/>
            <person name="Mueller R.-W."/>
            <person name="Bruemmer F."/>
            <person name="Labrenz M."/>
            <person name="Spormann A.M."/>
            <person name="Op den Camp H."/>
            <person name="Overmann J."/>
            <person name="Amann R."/>
            <person name="Jetten M.S.M."/>
            <person name="Mascher T."/>
            <person name="Medema M.H."/>
            <person name="Devos D.P."/>
            <person name="Kaster A.-K."/>
            <person name="Ovreas L."/>
            <person name="Rohde M."/>
            <person name="Galperin M.Y."/>
            <person name="Jogler C."/>
        </authorList>
    </citation>
    <scope>NUCLEOTIDE SEQUENCE [LARGE SCALE GENOMIC DNA]</scope>
    <source>
        <strain evidence="2 3">TBK1r</strain>
    </source>
</reference>
<proteinExistence type="predicted"/>
<dbReference type="EC" id="2.4.-.-" evidence="2"/>
<dbReference type="SUPFAM" id="SSF53448">
    <property type="entry name" value="Nucleotide-diphospho-sugar transferases"/>
    <property type="match status" value="1"/>
</dbReference>
<protein>
    <submittedName>
        <fullName evidence="2">Glycosyltransferase EpsJ</fullName>
        <ecNumber evidence="2">2.4.-.-</ecNumber>
    </submittedName>
</protein>
<dbReference type="PANTHER" id="PTHR43685">
    <property type="entry name" value="GLYCOSYLTRANSFERASE"/>
    <property type="match status" value="1"/>
</dbReference>
<dbReference type="InterPro" id="IPR001173">
    <property type="entry name" value="Glyco_trans_2-like"/>
</dbReference>
<dbReference type="GO" id="GO:0016757">
    <property type="term" value="F:glycosyltransferase activity"/>
    <property type="evidence" value="ECO:0007669"/>
    <property type="project" value="UniProtKB-KW"/>
</dbReference>
<organism evidence="2 3">
    <name type="scientific">Stieleria magnilauensis</name>
    <dbReference type="NCBI Taxonomy" id="2527963"/>
    <lineage>
        <taxon>Bacteria</taxon>
        <taxon>Pseudomonadati</taxon>
        <taxon>Planctomycetota</taxon>
        <taxon>Planctomycetia</taxon>
        <taxon>Pirellulales</taxon>
        <taxon>Pirellulaceae</taxon>
        <taxon>Stieleria</taxon>
    </lineage>
</organism>
<dbReference type="RefSeq" id="WP_419581140.1">
    <property type="nucleotide sequence ID" value="NZ_CP036432.1"/>
</dbReference>